<dbReference type="RefSeq" id="WP_190128688.1">
    <property type="nucleotide sequence ID" value="NZ_BNBD01000002.1"/>
</dbReference>
<sequence>MSSSELRRRLTLKAEEARVADLTEKLTGLSIIGFIPNEVLPEWVPRVWQSLLQIGSVPEARLAGGVKGEQVDAWYLRFLGDAGVRDQFYVRTGMENFPWVSVRITGSHWVTSLREGVGNDLCLVSGDRRVMVVFFEEEWEYVAFRSECGLNSKRED</sequence>
<gene>
    <name evidence="1" type="ORF">GCM10010218_15700</name>
</gene>
<evidence type="ECO:0000313" key="1">
    <source>
        <dbReference type="EMBL" id="GHF35332.1"/>
    </source>
</evidence>
<keyword evidence="2" id="KW-1185">Reference proteome</keyword>
<dbReference type="Proteomes" id="UP000638313">
    <property type="component" value="Unassembled WGS sequence"/>
</dbReference>
<accession>A0A919EAJ9</accession>
<organism evidence="1 2">
    <name type="scientific">Streptomyces mashuensis</name>
    <dbReference type="NCBI Taxonomy" id="33904"/>
    <lineage>
        <taxon>Bacteria</taxon>
        <taxon>Bacillati</taxon>
        <taxon>Actinomycetota</taxon>
        <taxon>Actinomycetes</taxon>
        <taxon>Kitasatosporales</taxon>
        <taxon>Streptomycetaceae</taxon>
        <taxon>Streptomyces</taxon>
    </lineage>
</organism>
<dbReference type="AlphaFoldDB" id="A0A919EAJ9"/>
<reference evidence="1" key="2">
    <citation type="submission" date="2020-09" db="EMBL/GenBank/DDBJ databases">
        <authorList>
            <person name="Sun Q."/>
            <person name="Ohkuma M."/>
        </authorList>
    </citation>
    <scope>NUCLEOTIDE SEQUENCE</scope>
    <source>
        <strain evidence="1">JCM 4059</strain>
    </source>
</reference>
<name>A0A919EAJ9_9ACTN</name>
<evidence type="ECO:0000313" key="2">
    <source>
        <dbReference type="Proteomes" id="UP000638313"/>
    </source>
</evidence>
<proteinExistence type="predicted"/>
<reference evidence="1" key="1">
    <citation type="journal article" date="2014" name="Int. J. Syst. Evol. Microbiol.">
        <title>Complete genome sequence of Corynebacterium casei LMG S-19264T (=DSM 44701T), isolated from a smear-ripened cheese.</title>
        <authorList>
            <consortium name="US DOE Joint Genome Institute (JGI-PGF)"/>
            <person name="Walter F."/>
            <person name="Albersmeier A."/>
            <person name="Kalinowski J."/>
            <person name="Ruckert C."/>
        </authorList>
    </citation>
    <scope>NUCLEOTIDE SEQUENCE</scope>
    <source>
        <strain evidence="1">JCM 4059</strain>
    </source>
</reference>
<comment type="caution">
    <text evidence="1">The sequence shown here is derived from an EMBL/GenBank/DDBJ whole genome shotgun (WGS) entry which is preliminary data.</text>
</comment>
<protein>
    <submittedName>
        <fullName evidence="1">Uncharacterized protein</fullName>
    </submittedName>
</protein>
<dbReference type="EMBL" id="BNBD01000002">
    <property type="protein sequence ID" value="GHF35332.1"/>
    <property type="molecule type" value="Genomic_DNA"/>
</dbReference>